<dbReference type="InterPro" id="IPR011009">
    <property type="entry name" value="Kinase-like_dom_sf"/>
</dbReference>
<dbReference type="Proteomes" id="UP000652761">
    <property type="component" value="Unassembled WGS sequence"/>
</dbReference>
<feature type="chain" id="PRO_5032855280" description="Protein kinase domain-containing protein" evidence="15">
    <location>
        <begin position="24"/>
        <end position="665"/>
    </location>
</feature>
<keyword evidence="11" id="KW-0325">Glycoprotein</keyword>
<feature type="binding site" evidence="12">
    <location>
        <position position="365"/>
    </location>
    <ligand>
        <name>ATP</name>
        <dbReference type="ChEBI" id="CHEBI:30616"/>
    </ligand>
</feature>
<comment type="subcellular location">
    <subcellularLocation>
        <location evidence="1">Membrane</location>
        <topology evidence="1">Single-pass membrane protein</topology>
    </subcellularLocation>
</comment>
<keyword evidence="5 15" id="KW-0732">Signal</keyword>
<evidence type="ECO:0000256" key="5">
    <source>
        <dbReference type="ARBA" id="ARBA00022729"/>
    </source>
</evidence>
<dbReference type="PROSITE" id="PS50011">
    <property type="entry name" value="PROTEIN_KINASE_DOM"/>
    <property type="match status" value="1"/>
</dbReference>
<evidence type="ECO:0000256" key="11">
    <source>
        <dbReference type="ARBA" id="ARBA00023180"/>
    </source>
</evidence>
<keyword evidence="4 14" id="KW-0812">Transmembrane</keyword>
<accession>A0A843X4Q8</accession>
<dbReference type="Gene3D" id="1.10.510.10">
    <property type="entry name" value="Transferase(Phosphotransferase) domain 1"/>
    <property type="match status" value="1"/>
</dbReference>
<dbReference type="PROSITE" id="PS00108">
    <property type="entry name" value="PROTEIN_KINASE_ST"/>
    <property type="match status" value="1"/>
</dbReference>
<name>A0A843X4Q8_COLES</name>
<reference evidence="17" key="1">
    <citation type="submission" date="2017-07" db="EMBL/GenBank/DDBJ databases">
        <title>Taro Niue Genome Assembly and Annotation.</title>
        <authorList>
            <person name="Atibalentja N."/>
            <person name="Keating K."/>
            <person name="Fields C.J."/>
        </authorList>
    </citation>
    <scope>NUCLEOTIDE SEQUENCE</scope>
    <source>
        <strain evidence="17">Niue_2</strain>
        <tissue evidence="17">Leaf</tissue>
    </source>
</reference>
<dbReference type="SUPFAM" id="SSF56112">
    <property type="entry name" value="Protein kinase-like (PK-like)"/>
    <property type="match status" value="1"/>
</dbReference>
<evidence type="ECO:0000256" key="4">
    <source>
        <dbReference type="ARBA" id="ARBA00022692"/>
    </source>
</evidence>
<dbReference type="GO" id="GO:0005524">
    <property type="term" value="F:ATP binding"/>
    <property type="evidence" value="ECO:0007669"/>
    <property type="project" value="UniProtKB-UniRule"/>
</dbReference>
<proteinExistence type="predicted"/>
<evidence type="ECO:0000256" key="1">
    <source>
        <dbReference type="ARBA" id="ARBA00004167"/>
    </source>
</evidence>
<dbReference type="FunFam" id="1.10.510.10:FF:000161">
    <property type="entry name" value="Wall-associated receptor kinase-like 20"/>
    <property type="match status" value="1"/>
</dbReference>
<protein>
    <recommendedName>
        <fullName evidence="16">Protein kinase domain-containing protein</fullName>
    </recommendedName>
</protein>
<feature type="region of interest" description="Disordered" evidence="13">
    <location>
        <begin position="234"/>
        <end position="258"/>
    </location>
</feature>
<dbReference type="Gene3D" id="3.30.200.20">
    <property type="entry name" value="Phosphorylase Kinase, domain 1"/>
    <property type="match status" value="1"/>
</dbReference>
<evidence type="ECO:0000256" key="13">
    <source>
        <dbReference type="SAM" id="MobiDB-lite"/>
    </source>
</evidence>
<evidence type="ECO:0000313" key="17">
    <source>
        <dbReference type="EMBL" id="MQM12474.1"/>
    </source>
</evidence>
<keyword evidence="9 14" id="KW-1133">Transmembrane helix</keyword>
<feature type="signal peptide" evidence="15">
    <location>
        <begin position="1"/>
        <end position="23"/>
    </location>
</feature>
<evidence type="ECO:0000256" key="3">
    <source>
        <dbReference type="ARBA" id="ARBA00022679"/>
    </source>
</evidence>
<dbReference type="InterPro" id="IPR000719">
    <property type="entry name" value="Prot_kinase_dom"/>
</dbReference>
<keyword evidence="6 12" id="KW-0547">Nucleotide-binding</keyword>
<evidence type="ECO:0000256" key="10">
    <source>
        <dbReference type="ARBA" id="ARBA00023136"/>
    </source>
</evidence>
<comment type="caution">
    <text evidence="17">The sequence shown here is derived from an EMBL/GenBank/DDBJ whole genome shotgun (WGS) entry which is preliminary data.</text>
</comment>
<evidence type="ECO:0000256" key="9">
    <source>
        <dbReference type="ARBA" id="ARBA00022989"/>
    </source>
</evidence>
<sequence>MASGGGAATATLLLCALILFASADHPARSCREIVDANCAEEDADRQEYSWTPCGVHQFRCNNQHMEIKFEGKDPEFKVLKVHRPSSSDGVQLELEDPVLSDTFKHTDCDFLYSFRHPGPPFVPPPPPTGNWSSFLRSNCENSNYVALYSEFIFKGFQPICHPYDLYCKFKEQNEDPKLPGTCQSGPANPPVLIWKLFYNWSTTKFSIVSVGFSRRHPLEPDCFYTTESYPCGKLPQPPSNGPQPTSSMHPPPNQPQKTQSKRRWFIIGFSAAAGLAIMAGLFLCLCCRRKETKSPSSSTFLSHSLETPSKEDPEALSIFYPTHVFRYEELHDATDGFSSFNVLGEGGHGTVYRGTLPDGRAVAVKRLYQNNLKRAEMFMNEMVILSSLRHPNLVALYGCTSRNSRELLLVYEFIPNGTIADHLHGHRAAEGALTWPLRLRIAVETSTALAYLHAVEPPIVHRDVKTKNILLDGDFHVKVSDFGLSKLFPLAASHVSTVPQGTPGYLDPEYHQCFQLTDKSDVYSFGVVLAELISSKPAVDMNRSRQEINLSTMALMKIQSAALGELVDPKLGFDTDPEVRRSIQLVAELAMRCLQGEGGTRPTMEDVLEVLRGIADAFHGAEKGGEVDHTARDDMSLLKNYAAAVSPDSVVRTWSSRRTTPDASG</sequence>
<dbReference type="OrthoDB" id="4062651at2759"/>
<feature type="transmembrane region" description="Helical" evidence="14">
    <location>
        <begin position="264"/>
        <end position="287"/>
    </location>
</feature>
<evidence type="ECO:0000256" key="7">
    <source>
        <dbReference type="ARBA" id="ARBA00022777"/>
    </source>
</evidence>
<feature type="domain" description="Protein kinase" evidence="16">
    <location>
        <begin position="337"/>
        <end position="619"/>
    </location>
</feature>
<dbReference type="EMBL" id="NMUH01005325">
    <property type="protein sequence ID" value="MQM12474.1"/>
    <property type="molecule type" value="Genomic_DNA"/>
</dbReference>
<dbReference type="PANTHER" id="PTHR46008:SF2">
    <property type="entry name" value="LEAF RUST 10 DISEASE-RESISTANCE LOCUS RECEPTOR-LIKE PROTEIN KINASE-LIKE 1.4"/>
    <property type="match status" value="1"/>
</dbReference>
<keyword evidence="2" id="KW-0723">Serine/threonine-protein kinase</keyword>
<evidence type="ECO:0000256" key="2">
    <source>
        <dbReference type="ARBA" id="ARBA00022527"/>
    </source>
</evidence>
<keyword evidence="7" id="KW-0418">Kinase</keyword>
<evidence type="ECO:0000256" key="14">
    <source>
        <dbReference type="SAM" id="Phobius"/>
    </source>
</evidence>
<keyword evidence="8 12" id="KW-0067">ATP-binding</keyword>
<dbReference type="InterPro" id="IPR008271">
    <property type="entry name" value="Ser/Thr_kinase_AS"/>
</dbReference>
<gene>
    <name evidence="17" type="ORF">Taro_045390</name>
</gene>
<evidence type="ECO:0000256" key="12">
    <source>
        <dbReference type="PROSITE-ProRule" id="PRU10141"/>
    </source>
</evidence>
<dbReference type="AlphaFoldDB" id="A0A843X4Q8"/>
<evidence type="ECO:0000313" key="18">
    <source>
        <dbReference type="Proteomes" id="UP000652761"/>
    </source>
</evidence>
<dbReference type="GO" id="GO:0005886">
    <property type="term" value="C:plasma membrane"/>
    <property type="evidence" value="ECO:0007669"/>
    <property type="project" value="UniProtKB-ARBA"/>
</dbReference>
<organism evidence="17 18">
    <name type="scientific">Colocasia esculenta</name>
    <name type="common">Wild taro</name>
    <name type="synonym">Arum esculentum</name>
    <dbReference type="NCBI Taxonomy" id="4460"/>
    <lineage>
        <taxon>Eukaryota</taxon>
        <taxon>Viridiplantae</taxon>
        <taxon>Streptophyta</taxon>
        <taxon>Embryophyta</taxon>
        <taxon>Tracheophyta</taxon>
        <taxon>Spermatophyta</taxon>
        <taxon>Magnoliopsida</taxon>
        <taxon>Liliopsida</taxon>
        <taxon>Araceae</taxon>
        <taxon>Aroideae</taxon>
        <taxon>Colocasieae</taxon>
        <taxon>Colocasia</taxon>
    </lineage>
</organism>
<evidence type="ECO:0000256" key="8">
    <source>
        <dbReference type="ARBA" id="ARBA00022840"/>
    </source>
</evidence>
<dbReference type="PANTHER" id="PTHR46008">
    <property type="entry name" value="LEAF RUST 10 DISEASE-RESISTANCE LOCUS RECEPTOR-LIKE PROTEIN KINASE-LIKE 1.4"/>
    <property type="match status" value="1"/>
</dbReference>
<dbReference type="Pfam" id="PF00069">
    <property type="entry name" value="Pkinase"/>
    <property type="match status" value="1"/>
</dbReference>
<dbReference type="PROSITE" id="PS00107">
    <property type="entry name" value="PROTEIN_KINASE_ATP"/>
    <property type="match status" value="1"/>
</dbReference>
<evidence type="ECO:0000259" key="16">
    <source>
        <dbReference type="PROSITE" id="PS50011"/>
    </source>
</evidence>
<keyword evidence="3" id="KW-0808">Transferase</keyword>
<evidence type="ECO:0000256" key="15">
    <source>
        <dbReference type="SAM" id="SignalP"/>
    </source>
</evidence>
<dbReference type="SMART" id="SM00220">
    <property type="entry name" value="S_TKc"/>
    <property type="match status" value="1"/>
</dbReference>
<keyword evidence="10 14" id="KW-0472">Membrane</keyword>
<keyword evidence="18" id="KW-1185">Reference proteome</keyword>
<dbReference type="GO" id="GO:0004674">
    <property type="term" value="F:protein serine/threonine kinase activity"/>
    <property type="evidence" value="ECO:0007669"/>
    <property type="project" value="UniProtKB-KW"/>
</dbReference>
<dbReference type="InterPro" id="IPR017441">
    <property type="entry name" value="Protein_kinase_ATP_BS"/>
</dbReference>
<dbReference type="CDD" id="cd14066">
    <property type="entry name" value="STKc_IRAK"/>
    <property type="match status" value="1"/>
</dbReference>
<evidence type="ECO:0000256" key="6">
    <source>
        <dbReference type="ARBA" id="ARBA00022741"/>
    </source>
</evidence>